<dbReference type="FunFam" id="3.30.160.60:FF:000072">
    <property type="entry name" value="zinc finger protein 143 isoform X1"/>
    <property type="match status" value="1"/>
</dbReference>
<feature type="domain" description="C2H2-type" evidence="13">
    <location>
        <begin position="515"/>
        <end position="542"/>
    </location>
</feature>
<feature type="region of interest" description="Disordered" evidence="12">
    <location>
        <begin position="769"/>
        <end position="793"/>
    </location>
</feature>
<feature type="region of interest" description="Disordered" evidence="12">
    <location>
        <begin position="313"/>
        <end position="371"/>
    </location>
</feature>
<evidence type="ECO:0000256" key="9">
    <source>
        <dbReference type="ARBA" id="ARBA00023163"/>
    </source>
</evidence>
<evidence type="ECO:0000259" key="13">
    <source>
        <dbReference type="PROSITE" id="PS50157"/>
    </source>
</evidence>
<dbReference type="FunFam" id="3.30.160.60:FF:002343">
    <property type="entry name" value="Zinc finger protein 33A"/>
    <property type="match status" value="2"/>
</dbReference>
<feature type="compositionally biased region" description="Low complexity" evidence="12">
    <location>
        <begin position="585"/>
        <end position="594"/>
    </location>
</feature>
<evidence type="ECO:0000256" key="5">
    <source>
        <dbReference type="ARBA" id="ARBA00022771"/>
    </source>
</evidence>
<proteinExistence type="inferred from homology"/>
<feature type="region of interest" description="Disordered" evidence="12">
    <location>
        <begin position="272"/>
        <end position="292"/>
    </location>
</feature>
<dbReference type="KEGG" id="pmrn:116941520"/>
<dbReference type="FunFam" id="3.30.160.60:FF:000180">
    <property type="entry name" value="Zinc finger protein 689"/>
    <property type="match status" value="1"/>
</dbReference>
<feature type="domain" description="C2H2-type" evidence="13">
    <location>
        <begin position="459"/>
        <end position="486"/>
    </location>
</feature>
<keyword evidence="4" id="KW-0677">Repeat</keyword>
<feature type="domain" description="C2H2-type" evidence="13">
    <location>
        <begin position="1050"/>
        <end position="1077"/>
    </location>
</feature>
<dbReference type="PANTHER" id="PTHR16515">
    <property type="entry name" value="PR DOMAIN ZINC FINGER PROTEIN"/>
    <property type="match status" value="1"/>
</dbReference>
<dbReference type="FunFam" id="3.30.160.60:FF:000358">
    <property type="entry name" value="zinc finger protein 24"/>
    <property type="match status" value="1"/>
</dbReference>
<dbReference type="PROSITE" id="PS00028">
    <property type="entry name" value="ZINC_FINGER_C2H2_1"/>
    <property type="match status" value="10"/>
</dbReference>
<dbReference type="InterPro" id="IPR050331">
    <property type="entry name" value="Zinc_finger"/>
</dbReference>
<dbReference type="AlphaFoldDB" id="A0AAJ7T1E3"/>
<evidence type="ECO:0000313" key="15">
    <source>
        <dbReference type="RefSeq" id="XP_032808561.1"/>
    </source>
</evidence>
<dbReference type="FunFam" id="3.30.160.60:FF:000706">
    <property type="entry name" value="Zinc finger protein"/>
    <property type="match status" value="1"/>
</dbReference>
<dbReference type="PANTHER" id="PTHR16515:SF57">
    <property type="entry name" value="ZINC FINGER PROTEIN 154-LIKE"/>
    <property type="match status" value="1"/>
</dbReference>
<gene>
    <name evidence="15" type="primary">LOC116941520</name>
</gene>
<evidence type="ECO:0000313" key="14">
    <source>
        <dbReference type="Proteomes" id="UP001318040"/>
    </source>
</evidence>
<evidence type="ECO:0000256" key="3">
    <source>
        <dbReference type="ARBA" id="ARBA00022723"/>
    </source>
</evidence>
<dbReference type="GO" id="GO:0005634">
    <property type="term" value="C:nucleus"/>
    <property type="evidence" value="ECO:0007669"/>
    <property type="project" value="UniProtKB-SubCell"/>
</dbReference>
<dbReference type="InterPro" id="IPR036236">
    <property type="entry name" value="Znf_C2H2_sf"/>
</dbReference>
<evidence type="ECO:0000256" key="7">
    <source>
        <dbReference type="ARBA" id="ARBA00023015"/>
    </source>
</evidence>
<dbReference type="Gene3D" id="3.30.160.60">
    <property type="entry name" value="Classic Zinc Finger"/>
    <property type="match status" value="11"/>
</dbReference>
<dbReference type="FunFam" id="3.30.160.60:FF:000446">
    <property type="entry name" value="Zinc finger protein"/>
    <property type="match status" value="1"/>
</dbReference>
<feature type="domain" description="C2H2-type" evidence="13">
    <location>
        <begin position="1022"/>
        <end position="1049"/>
    </location>
</feature>
<name>A0AAJ7T1E3_PETMA</name>
<dbReference type="GO" id="GO:0006357">
    <property type="term" value="P:regulation of transcription by RNA polymerase II"/>
    <property type="evidence" value="ECO:0007669"/>
    <property type="project" value="UniProtKB-ARBA"/>
</dbReference>
<reference evidence="15" key="1">
    <citation type="submission" date="2025-08" db="UniProtKB">
        <authorList>
            <consortium name="RefSeq"/>
        </authorList>
    </citation>
    <scope>IDENTIFICATION</scope>
    <source>
        <tissue evidence="15">Sperm</tissue>
    </source>
</reference>
<keyword evidence="10" id="KW-0539">Nucleus</keyword>
<evidence type="ECO:0000256" key="4">
    <source>
        <dbReference type="ARBA" id="ARBA00022737"/>
    </source>
</evidence>
<dbReference type="InterPro" id="IPR013087">
    <property type="entry name" value="Znf_C2H2_type"/>
</dbReference>
<feature type="compositionally biased region" description="Basic and acidic residues" evidence="12">
    <location>
        <begin position="341"/>
        <end position="352"/>
    </location>
</feature>
<dbReference type="SUPFAM" id="SSF57667">
    <property type="entry name" value="beta-beta-alpha zinc fingers"/>
    <property type="match status" value="7"/>
</dbReference>
<evidence type="ECO:0000256" key="6">
    <source>
        <dbReference type="ARBA" id="ARBA00022833"/>
    </source>
</evidence>
<evidence type="ECO:0000256" key="2">
    <source>
        <dbReference type="ARBA" id="ARBA00006991"/>
    </source>
</evidence>
<organism evidence="14 15">
    <name type="scientific">Petromyzon marinus</name>
    <name type="common">Sea lamprey</name>
    <dbReference type="NCBI Taxonomy" id="7757"/>
    <lineage>
        <taxon>Eukaryota</taxon>
        <taxon>Metazoa</taxon>
        <taxon>Chordata</taxon>
        <taxon>Craniata</taxon>
        <taxon>Vertebrata</taxon>
        <taxon>Cyclostomata</taxon>
        <taxon>Hyperoartia</taxon>
        <taxon>Petromyzontiformes</taxon>
        <taxon>Petromyzontidae</taxon>
        <taxon>Petromyzon</taxon>
    </lineage>
</organism>
<feature type="region of interest" description="Disordered" evidence="12">
    <location>
        <begin position="388"/>
        <end position="430"/>
    </location>
</feature>
<sequence>MACAVAAPVPEPEPIGDFPAWLETQGVNQEVARAMDSELGIRDYGVLRACVGDGLVRAELLATARDRLPFGFYAVLRQVVKALRGAERHDAAGTPLWDDDDDAAAAAAAAASSPCGDVTLAGLVDVLLALFSGLSRELLLSARRLGAMDGQGASAGGSTPPGTEIEIQDLLKANGNQPLGNDAVEVSPPVGGFSPSQATRAIKMELHDDDIPWPAPGGDGSLHQVAWEELDPRRMGFISPTDLAGKHIGDQSEFVIQKVTSLQAAGANFSIDSSPRLLQPPAEEKYSSSSSSSAKSKAAIAAAAEHAGQLYGDSGFRWPGGPSRSKIATVGDGDPAATERGPPEPKRHDCHVGRPGVAPAGQAPAHPSDGPHRCDVCGRRFAQRRALQSHRLAHAAGAKQADRRGACGRALPQGRGPNLDEPRPPRPRGPHRCAVCGRAFALAGELKSHARTHTGEKPYPCGVCGRAFSWLSSLKIHRSSHTRERPFRCAACGQSFPHRCGLKRHERTHTGDKPHGCDECGRTFVLPSELRNHRRTHTGERPFGCGVCGRAFTWSKSLKMHERTHAREAGAAEGGTAGGVGGAATGTPGPSGLPFPTGAGDLGARVPPKVIAFNETRSITSMACAVAAPLLEPSGDFPAWLEAQGVNAEVARAMDSELGIRDYGVLRACVGDSLVRAELLATARDRLPFGFYAVLRQVVKALRGAERHDGAGTPRWDDDDDDAAASPCGDVTLAGLVEVLLALFSGLSRELLLSARRLGEWDGLTHPTALSATGADSPENVGLETMDDQENSDGDFTLTARAVTPMDAADDFVACPAEGEAEARQLLSDELLNHDKMLTVIKVETTEEEKWNPVADFEDFDPGQTLQRVKTETRGGTRSSHDRSRPVVADVDFLRDAQADAPPVGSLPAPARTRRPAFGRMRVGNAAAAASGACEAERQLAMGYARGEQAADKDVALPQEEDRRDFAFAGDGQSPAFEPIRRRSLKVAAGKKLFGCRVCGHFFSMRCSLVRHQRLHTGEKPYSCNVCNHLFSSSSHLKSHERTHTGERPYRCEVCKQNFSQLSTLRRHELTHTGERPYRCSECSQTFTRKNVLKKHERTHASKRPYRCGVCGQTFTKSSSLKFHQRTQVACSGIGDLN</sequence>
<keyword evidence="3" id="KW-0479">Metal-binding</keyword>
<feature type="compositionally biased region" description="Gly residues" evidence="12">
    <location>
        <begin position="572"/>
        <end position="584"/>
    </location>
</feature>
<dbReference type="GO" id="GO:0008270">
    <property type="term" value="F:zinc ion binding"/>
    <property type="evidence" value="ECO:0007669"/>
    <property type="project" value="UniProtKB-KW"/>
</dbReference>
<feature type="domain" description="C2H2-type" evidence="13">
    <location>
        <begin position="431"/>
        <end position="458"/>
    </location>
</feature>
<keyword evidence="9" id="KW-0804">Transcription</keyword>
<keyword evidence="8" id="KW-0238">DNA-binding</keyword>
<feature type="domain" description="C2H2-type" evidence="13">
    <location>
        <begin position="372"/>
        <end position="399"/>
    </location>
</feature>
<accession>A0AAJ7T1E3</accession>
<dbReference type="Pfam" id="PF00096">
    <property type="entry name" value="zf-C2H2"/>
    <property type="match status" value="7"/>
</dbReference>
<protein>
    <submittedName>
        <fullName evidence="15">Uncharacterized protein LOC116941520</fullName>
    </submittedName>
</protein>
<keyword evidence="5 11" id="KW-0863">Zinc-finger</keyword>
<dbReference type="GO" id="GO:0003677">
    <property type="term" value="F:DNA binding"/>
    <property type="evidence" value="ECO:0007669"/>
    <property type="project" value="UniProtKB-KW"/>
</dbReference>
<keyword evidence="14" id="KW-1185">Reference proteome</keyword>
<evidence type="ECO:0000256" key="12">
    <source>
        <dbReference type="SAM" id="MobiDB-lite"/>
    </source>
</evidence>
<dbReference type="SMART" id="SM00355">
    <property type="entry name" value="ZnF_C2H2"/>
    <property type="match status" value="11"/>
</dbReference>
<dbReference type="Proteomes" id="UP001318040">
    <property type="component" value="Chromosome 1"/>
</dbReference>
<evidence type="ECO:0000256" key="10">
    <source>
        <dbReference type="ARBA" id="ARBA00023242"/>
    </source>
</evidence>
<dbReference type="RefSeq" id="XP_032808561.1">
    <property type="nucleotide sequence ID" value="XM_032952670.1"/>
</dbReference>
<feature type="domain" description="C2H2-type" evidence="13">
    <location>
        <begin position="994"/>
        <end position="1021"/>
    </location>
</feature>
<feature type="domain" description="C2H2-type" evidence="13">
    <location>
        <begin position="1078"/>
        <end position="1105"/>
    </location>
</feature>
<dbReference type="FunFam" id="3.30.160.60:FF:001289">
    <property type="entry name" value="Zinc finger protein 574"/>
    <property type="match status" value="1"/>
</dbReference>
<feature type="compositionally biased region" description="Basic and acidic residues" evidence="12">
    <location>
        <begin position="869"/>
        <end position="885"/>
    </location>
</feature>
<feature type="domain" description="C2H2-type" evidence="13">
    <location>
        <begin position="487"/>
        <end position="514"/>
    </location>
</feature>
<dbReference type="FunFam" id="3.30.160.60:FF:000185">
    <property type="entry name" value="zinc finger protein 319"/>
    <property type="match status" value="1"/>
</dbReference>
<comment type="similarity">
    <text evidence="2">Belongs to the krueppel C2H2-type zinc-finger protein family.</text>
</comment>
<feature type="domain" description="C2H2-type" evidence="13">
    <location>
        <begin position="543"/>
        <end position="570"/>
    </location>
</feature>
<dbReference type="PROSITE" id="PS50157">
    <property type="entry name" value="ZINC_FINGER_C2H2_2"/>
    <property type="match status" value="11"/>
</dbReference>
<evidence type="ECO:0000256" key="8">
    <source>
        <dbReference type="ARBA" id="ARBA00023125"/>
    </source>
</evidence>
<evidence type="ECO:0000256" key="11">
    <source>
        <dbReference type="PROSITE-ProRule" id="PRU00042"/>
    </source>
</evidence>
<keyword evidence="6" id="KW-0862">Zinc</keyword>
<evidence type="ECO:0000256" key="1">
    <source>
        <dbReference type="ARBA" id="ARBA00004123"/>
    </source>
</evidence>
<keyword evidence="7" id="KW-0805">Transcription regulation</keyword>
<feature type="region of interest" description="Disordered" evidence="12">
    <location>
        <begin position="866"/>
        <end position="887"/>
    </location>
</feature>
<feature type="region of interest" description="Disordered" evidence="12">
    <location>
        <begin position="563"/>
        <end position="596"/>
    </location>
</feature>
<feature type="domain" description="C2H2-type" evidence="13">
    <location>
        <begin position="1106"/>
        <end position="1128"/>
    </location>
</feature>
<dbReference type="FunFam" id="3.30.160.60:FF:000065">
    <property type="entry name" value="B-cell CLL/lymphoma 6, member B"/>
    <property type="match status" value="1"/>
</dbReference>
<comment type="subcellular location">
    <subcellularLocation>
        <location evidence="1">Nucleus</location>
    </subcellularLocation>
</comment>